<proteinExistence type="predicted"/>
<evidence type="ECO:0000313" key="1">
    <source>
        <dbReference type="EMBL" id="CZS88459.1"/>
    </source>
</evidence>
<dbReference type="OrthoDB" id="3560038at2759"/>
<keyword evidence="2" id="KW-1185">Reference proteome</keyword>
<sequence>MSTTSRSPPAHLQDFDSPHWLCCKTPPNAVCESPCLKHNPLDKKICERCQHVRCEERMTHDGSEEDLCDPNPKSSGTRVGVINWLLREIIWL</sequence>
<protein>
    <submittedName>
        <fullName evidence="1">Uncharacterized protein</fullName>
    </submittedName>
</protein>
<organism evidence="1 2">
    <name type="scientific">Rhynchosporium agropyri</name>
    <dbReference type="NCBI Taxonomy" id="914238"/>
    <lineage>
        <taxon>Eukaryota</taxon>
        <taxon>Fungi</taxon>
        <taxon>Dikarya</taxon>
        <taxon>Ascomycota</taxon>
        <taxon>Pezizomycotina</taxon>
        <taxon>Leotiomycetes</taxon>
        <taxon>Helotiales</taxon>
        <taxon>Ploettnerulaceae</taxon>
        <taxon>Rhynchosporium</taxon>
    </lineage>
</organism>
<name>A0A1E1JRS6_9HELO</name>
<gene>
    <name evidence="1" type="ORF">RAG0_00205</name>
</gene>
<dbReference type="AlphaFoldDB" id="A0A1E1JRS6"/>
<reference evidence="2" key="1">
    <citation type="submission" date="2016-03" db="EMBL/GenBank/DDBJ databases">
        <authorList>
            <person name="Guldener U."/>
        </authorList>
    </citation>
    <scope>NUCLEOTIDE SEQUENCE [LARGE SCALE GENOMIC DNA]</scope>
    <source>
        <strain evidence="2">04CH-RAC-A.6.1</strain>
    </source>
</reference>
<accession>A0A1E1JRS6</accession>
<dbReference type="EMBL" id="FJUX01000001">
    <property type="protein sequence ID" value="CZS88459.1"/>
    <property type="molecule type" value="Genomic_DNA"/>
</dbReference>
<dbReference type="Proteomes" id="UP000178912">
    <property type="component" value="Unassembled WGS sequence"/>
</dbReference>
<evidence type="ECO:0000313" key="2">
    <source>
        <dbReference type="Proteomes" id="UP000178912"/>
    </source>
</evidence>